<dbReference type="CDD" id="cd06257">
    <property type="entry name" value="DnaJ"/>
    <property type="match status" value="1"/>
</dbReference>
<feature type="binding site" evidence="11">
    <location>
        <position position="191"/>
    </location>
    <ligand>
        <name>Zn(2+)</name>
        <dbReference type="ChEBI" id="CHEBI:29105"/>
        <label>2</label>
    </ligand>
</feature>
<comment type="cofactor">
    <cofactor evidence="11">
        <name>Zn(2+)</name>
        <dbReference type="ChEBI" id="CHEBI:29105"/>
    </cofactor>
    <text evidence="11">Binds 2 Zn(2+) ions per monomer.</text>
</comment>
<evidence type="ECO:0000256" key="8">
    <source>
        <dbReference type="ARBA" id="ARBA00023186"/>
    </source>
</evidence>
<evidence type="ECO:0000256" key="5">
    <source>
        <dbReference type="ARBA" id="ARBA00022771"/>
    </source>
</evidence>
<dbReference type="EMBL" id="FNWJ01000001">
    <property type="protein sequence ID" value="SEH10831.1"/>
    <property type="molecule type" value="Genomic_DNA"/>
</dbReference>
<evidence type="ECO:0000256" key="11">
    <source>
        <dbReference type="HAMAP-Rule" id="MF_01152"/>
    </source>
</evidence>
<feature type="domain" description="CR-type" evidence="15">
    <location>
        <begin position="136"/>
        <end position="214"/>
    </location>
</feature>
<dbReference type="PANTHER" id="PTHR43096">
    <property type="entry name" value="DNAJ HOMOLOG 1, MITOCHONDRIAL-RELATED"/>
    <property type="match status" value="1"/>
</dbReference>
<dbReference type="Gene3D" id="2.10.230.10">
    <property type="entry name" value="Heat shock protein DnaJ, cysteine-rich domain"/>
    <property type="match status" value="1"/>
</dbReference>
<dbReference type="InterPro" id="IPR008971">
    <property type="entry name" value="HSP40/DnaJ_pept-bd"/>
</dbReference>
<organism evidence="16 17">
    <name type="scientific">Thermoleophilum album</name>
    <dbReference type="NCBI Taxonomy" id="29539"/>
    <lineage>
        <taxon>Bacteria</taxon>
        <taxon>Bacillati</taxon>
        <taxon>Actinomycetota</taxon>
        <taxon>Thermoleophilia</taxon>
        <taxon>Thermoleophilales</taxon>
        <taxon>Thermoleophilaceae</taxon>
        <taxon>Thermoleophilum</taxon>
    </lineage>
</organism>
<feature type="binding site" evidence="11">
    <location>
        <position position="149"/>
    </location>
    <ligand>
        <name>Zn(2+)</name>
        <dbReference type="ChEBI" id="CHEBI:29105"/>
        <label>1</label>
    </ligand>
</feature>
<feature type="domain" description="J" evidence="14">
    <location>
        <begin position="6"/>
        <end position="71"/>
    </location>
</feature>
<proteinExistence type="inferred from homology"/>
<feature type="binding site" evidence="11">
    <location>
        <position position="152"/>
    </location>
    <ligand>
        <name>Zn(2+)</name>
        <dbReference type="ChEBI" id="CHEBI:29105"/>
        <label>1</label>
    </ligand>
</feature>
<comment type="similarity">
    <text evidence="9 11">Belongs to the DnaJ family.</text>
</comment>
<name>A0A1H6FJ09_THEAL</name>
<feature type="zinc finger region" description="CR-type" evidence="12">
    <location>
        <begin position="136"/>
        <end position="214"/>
    </location>
</feature>
<dbReference type="GO" id="GO:0005524">
    <property type="term" value="F:ATP binding"/>
    <property type="evidence" value="ECO:0007669"/>
    <property type="project" value="InterPro"/>
</dbReference>
<dbReference type="SUPFAM" id="SSF57938">
    <property type="entry name" value="DnaJ/Hsp40 cysteine-rich domain"/>
    <property type="match status" value="1"/>
</dbReference>
<dbReference type="InterPro" id="IPR002939">
    <property type="entry name" value="DnaJ_C"/>
</dbReference>
<dbReference type="RefSeq" id="WP_093116034.1">
    <property type="nucleotide sequence ID" value="NZ_FNWJ01000001.1"/>
</dbReference>
<evidence type="ECO:0000259" key="15">
    <source>
        <dbReference type="PROSITE" id="PS51188"/>
    </source>
</evidence>
<keyword evidence="6 11" id="KW-0862">Zinc</keyword>
<dbReference type="PANTHER" id="PTHR43096:SF54">
    <property type="entry name" value="CHAPERONE PROTEIN DNAJ 1"/>
    <property type="match status" value="1"/>
</dbReference>
<dbReference type="CDD" id="cd10719">
    <property type="entry name" value="DnaJ_zf"/>
    <property type="match status" value="1"/>
</dbReference>
<dbReference type="SUPFAM" id="SSF46565">
    <property type="entry name" value="Chaperone J-domain"/>
    <property type="match status" value="1"/>
</dbReference>
<evidence type="ECO:0000313" key="17">
    <source>
        <dbReference type="Proteomes" id="UP000222056"/>
    </source>
</evidence>
<dbReference type="NCBIfam" id="TIGR02349">
    <property type="entry name" value="DnaJ_bact"/>
    <property type="match status" value="1"/>
</dbReference>
<dbReference type="AlphaFoldDB" id="A0A1H6FJ09"/>
<comment type="subcellular location">
    <subcellularLocation>
        <location evidence="11">Cytoplasm</location>
    </subcellularLocation>
</comment>
<dbReference type="OrthoDB" id="9779889at2"/>
<protein>
    <recommendedName>
        <fullName evidence="10 11">Chaperone protein DnaJ</fullName>
    </recommendedName>
</protein>
<evidence type="ECO:0000259" key="14">
    <source>
        <dbReference type="PROSITE" id="PS50076"/>
    </source>
</evidence>
<dbReference type="Pfam" id="PF00684">
    <property type="entry name" value="DnaJ_CXXCXGXG"/>
    <property type="match status" value="1"/>
</dbReference>
<keyword evidence="4 11" id="KW-0677">Repeat</keyword>
<feature type="repeat" description="CXXCXGXG motif" evidence="11">
    <location>
        <begin position="166"/>
        <end position="173"/>
    </location>
</feature>
<dbReference type="PRINTS" id="PR00625">
    <property type="entry name" value="JDOMAIN"/>
</dbReference>
<feature type="repeat" description="CXXCXGXG motif" evidence="11">
    <location>
        <begin position="188"/>
        <end position="195"/>
    </location>
</feature>
<dbReference type="NCBIfam" id="NF008035">
    <property type="entry name" value="PRK10767.1"/>
    <property type="match status" value="1"/>
</dbReference>
<gene>
    <name evidence="11" type="primary">dnaJ</name>
    <name evidence="16" type="ORF">SAMN02745716_0568</name>
</gene>
<feature type="region of interest" description="Disordered" evidence="13">
    <location>
        <begin position="225"/>
        <end position="248"/>
    </location>
</feature>
<evidence type="ECO:0000256" key="12">
    <source>
        <dbReference type="PROSITE-ProRule" id="PRU00546"/>
    </source>
</evidence>
<dbReference type="InterPro" id="IPR012724">
    <property type="entry name" value="DnaJ"/>
</dbReference>
<evidence type="ECO:0000256" key="7">
    <source>
        <dbReference type="ARBA" id="ARBA00023016"/>
    </source>
</evidence>
<feature type="binding site" evidence="11">
    <location>
        <position position="202"/>
    </location>
    <ligand>
        <name>Zn(2+)</name>
        <dbReference type="ChEBI" id="CHEBI:29105"/>
        <label>1</label>
    </ligand>
</feature>
<evidence type="ECO:0000256" key="1">
    <source>
        <dbReference type="ARBA" id="ARBA00022490"/>
    </source>
</evidence>
<dbReference type="SUPFAM" id="SSF49493">
    <property type="entry name" value="HSP40/DnaJ peptide-binding domain"/>
    <property type="match status" value="2"/>
</dbReference>
<dbReference type="GO" id="GO:0008270">
    <property type="term" value="F:zinc ion binding"/>
    <property type="evidence" value="ECO:0007669"/>
    <property type="project" value="UniProtKB-UniRule"/>
</dbReference>
<dbReference type="FunFam" id="2.10.230.10:FF:000002">
    <property type="entry name" value="Molecular chaperone DnaJ"/>
    <property type="match status" value="1"/>
</dbReference>
<dbReference type="Pfam" id="PF01556">
    <property type="entry name" value="DnaJ_C"/>
    <property type="match status" value="1"/>
</dbReference>
<dbReference type="PROSITE" id="PS51188">
    <property type="entry name" value="ZF_CR"/>
    <property type="match status" value="1"/>
</dbReference>
<feature type="binding site" evidence="11">
    <location>
        <position position="169"/>
    </location>
    <ligand>
        <name>Zn(2+)</name>
        <dbReference type="ChEBI" id="CHEBI:29105"/>
        <label>2</label>
    </ligand>
</feature>
<sequence length="378" mass="40812">MPAVKDPYKVLGVERNASQEEIKKAYRRLARRYHPDRNPGDKQAEERFKEIQEAYSILSDPEKRRAYDQGGGFFGGFDPNAFREGFGTAFRGGFGSFGDILSDLFGGARAGATRRPQRGRDLETEVRLSFEQSLEGAQVPIAVPVEDACPTCHGTGARPGTQPEVCPRCRGRGIESESQGLFSISQPCRACGGSGTRITDPCATCGGSGRVRRIRRLRVKIPPGVRDGSRVRLAGRGEPGQNGGPPGDLYVITRVDPSPIFKRVGDDLEVDVPITVVEALRGATIEVPTLRGTKRIRVRPGTRHGTVVRLRGEGPPRPGGGGRGDIRYRLVIDVPRELTPEQQAVVDELASVLDGNPRAALLARAQASRSGTAKEGGK</sequence>
<evidence type="ECO:0000256" key="9">
    <source>
        <dbReference type="ARBA" id="ARBA00061004"/>
    </source>
</evidence>
<dbReference type="InterPro" id="IPR001623">
    <property type="entry name" value="DnaJ_domain"/>
</dbReference>
<keyword evidence="7 11" id="KW-0346">Stress response</keyword>
<evidence type="ECO:0000256" key="10">
    <source>
        <dbReference type="ARBA" id="ARBA00067609"/>
    </source>
</evidence>
<keyword evidence="2 11" id="KW-0235">DNA replication</keyword>
<accession>A0A1H6FJ09</accession>
<evidence type="ECO:0000256" key="2">
    <source>
        <dbReference type="ARBA" id="ARBA00022705"/>
    </source>
</evidence>
<dbReference type="GO" id="GO:0042026">
    <property type="term" value="P:protein refolding"/>
    <property type="evidence" value="ECO:0007669"/>
    <property type="project" value="TreeGrafter"/>
</dbReference>
<keyword evidence="17" id="KW-1185">Reference proteome</keyword>
<dbReference type="Gene3D" id="2.60.260.20">
    <property type="entry name" value="Urease metallochaperone UreE, N-terminal domain"/>
    <property type="match status" value="2"/>
</dbReference>
<evidence type="ECO:0000256" key="13">
    <source>
        <dbReference type="SAM" id="MobiDB-lite"/>
    </source>
</evidence>
<dbReference type="InterPro" id="IPR036410">
    <property type="entry name" value="HSP_DnaJ_Cys-rich_dom_sf"/>
</dbReference>
<evidence type="ECO:0000256" key="6">
    <source>
        <dbReference type="ARBA" id="ARBA00022833"/>
    </source>
</evidence>
<evidence type="ECO:0000256" key="3">
    <source>
        <dbReference type="ARBA" id="ARBA00022723"/>
    </source>
</evidence>
<dbReference type="FunFam" id="2.60.260.20:FF:000013">
    <property type="entry name" value="DnaJ subfamily B member 11"/>
    <property type="match status" value="1"/>
</dbReference>
<dbReference type="GO" id="GO:0051082">
    <property type="term" value="F:unfolded protein binding"/>
    <property type="evidence" value="ECO:0007669"/>
    <property type="project" value="UniProtKB-UniRule"/>
</dbReference>
<dbReference type="HAMAP" id="MF_01152">
    <property type="entry name" value="DnaJ"/>
    <property type="match status" value="1"/>
</dbReference>
<dbReference type="STRING" id="29539.SAMN02745716_0568"/>
<dbReference type="Proteomes" id="UP000222056">
    <property type="component" value="Unassembled WGS sequence"/>
</dbReference>
<dbReference type="InterPro" id="IPR001305">
    <property type="entry name" value="HSP_DnaJ_Cys-rich_dom"/>
</dbReference>
<feature type="binding site" evidence="11">
    <location>
        <position position="166"/>
    </location>
    <ligand>
        <name>Zn(2+)</name>
        <dbReference type="ChEBI" id="CHEBI:29105"/>
        <label>2</label>
    </ligand>
</feature>
<dbReference type="InterPro" id="IPR036869">
    <property type="entry name" value="J_dom_sf"/>
</dbReference>
<keyword evidence="8 11" id="KW-0143">Chaperone</keyword>
<feature type="repeat" description="CXXCXGXG motif" evidence="11">
    <location>
        <begin position="149"/>
        <end position="156"/>
    </location>
</feature>
<comment type="function">
    <text evidence="11">Participates actively in the response to hyperosmotic and heat shock by preventing the aggregation of stress-denatured proteins and by disaggregating proteins, also in an autonomous, DnaK-independent fashion. Unfolded proteins bind initially to DnaJ; upon interaction with the DnaJ-bound protein, DnaK hydrolyzes its bound ATP, resulting in the formation of a stable complex. GrpE releases ADP from DnaK; ATP binding to DnaK triggers the release of the substrate protein, thus completing the reaction cycle. Several rounds of ATP-dependent interactions between DnaJ, DnaK and GrpE are required for fully efficient folding. Also involved, together with DnaK and GrpE, in the DNA replication of plasmids through activation of initiation proteins.</text>
</comment>
<keyword evidence="1 11" id="KW-0963">Cytoplasm</keyword>
<comment type="subunit">
    <text evidence="11">Homodimer.</text>
</comment>
<dbReference type="PROSITE" id="PS00636">
    <property type="entry name" value="DNAJ_1"/>
    <property type="match status" value="1"/>
</dbReference>
<evidence type="ECO:0000313" key="16">
    <source>
        <dbReference type="EMBL" id="SEH10831.1"/>
    </source>
</evidence>
<dbReference type="SMART" id="SM00271">
    <property type="entry name" value="DnaJ"/>
    <property type="match status" value="1"/>
</dbReference>
<reference evidence="17" key="1">
    <citation type="submission" date="2016-10" db="EMBL/GenBank/DDBJ databases">
        <authorList>
            <person name="Varghese N."/>
            <person name="Submissions S."/>
        </authorList>
    </citation>
    <scope>NUCLEOTIDE SEQUENCE [LARGE SCALE GENOMIC DNA]</scope>
    <source>
        <strain evidence="17">ATCC 35263</strain>
    </source>
</reference>
<dbReference type="GO" id="GO:0005737">
    <property type="term" value="C:cytoplasm"/>
    <property type="evidence" value="ECO:0007669"/>
    <property type="project" value="UniProtKB-SubCell"/>
</dbReference>
<dbReference type="GO" id="GO:0006260">
    <property type="term" value="P:DNA replication"/>
    <property type="evidence" value="ECO:0007669"/>
    <property type="project" value="UniProtKB-KW"/>
</dbReference>
<keyword evidence="5 11" id="KW-0863">Zinc-finger</keyword>
<dbReference type="Gene3D" id="1.10.287.110">
    <property type="entry name" value="DnaJ domain"/>
    <property type="match status" value="1"/>
</dbReference>
<dbReference type="GO" id="GO:0009408">
    <property type="term" value="P:response to heat"/>
    <property type="evidence" value="ECO:0007669"/>
    <property type="project" value="InterPro"/>
</dbReference>
<keyword evidence="3 11" id="KW-0479">Metal-binding</keyword>
<dbReference type="CDD" id="cd10747">
    <property type="entry name" value="DnaJ_C"/>
    <property type="match status" value="1"/>
</dbReference>
<dbReference type="Pfam" id="PF00226">
    <property type="entry name" value="DnaJ"/>
    <property type="match status" value="1"/>
</dbReference>
<feature type="binding site" evidence="11">
    <location>
        <position position="205"/>
    </location>
    <ligand>
        <name>Zn(2+)</name>
        <dbReference type="ChEBI" id="CHEBI:29105"/>
        <label>1</label>
    </ligand>
</feature>
<feature type="repeat" description="CXXCXGXG motif" evidence="11">
    <location>
        <begin position="202"/>
        <end position="209"/>
    </location>
</feature>
<dbReference type="InterPro" id="IPR018253">
    <property type="entry name" value="DnaJ_domain_CS"/>
</dbReference>
<feature type="compositionally biased region" description="Gly residues" evidence="13">
    <location>
        <begin position="237"/>
        <end position="246"/>
    </location>
</feature>
<evidence type="ECO:0000256" key="4">
    <source>
        <dbReference type="ARBA" id="ARBA00022737"/>
    </source>
</evidence>
<feature type="binding site" evidence="11">
    <location>
        <position position="188"/>
    </location>
    <ligand>
        <name>Zn(2+)</name>
        <dbReference type="ChEBI" id="CHEBI:29105"/>
        <label>2</label>
    </ligand>
</feature>
<dbReference type="GO" id="GO:0031072">
    <property type="term" value="F:heat shock protein binding"/>
    <property type="evidence" value="ECO:0007669"/>
    <property type="project" value="InterPro"/>
</dbReference>
<dbReference type="PROSITE" id="PS50076">
    <property type="entry name" value="DNAJ_2"/>
    <property type="match status" value="1"/>
</dbReference>
<comment type="domain">
    <text evidence="11">The J domain is necessary and sufficient to stimulate DnaK ATPase activity. Zinc center 1 plays an important role in the autonomous, DnaK-independent chaperone activity of DnaJ. Zinc center 2 is essential for interaction with DnaK and for DnaJ activity.</text>
</comment>